<proteinExistence type="predicted"/>
<dbReference type="RefSeq" id="WP_164333403.1">
    <property type="nucleotide sequence ID" value="NZ_JAAGMD010000745.1"/>
</dbReference>
<feature type="signal peptide" evidence="1">
    <location>
        <begin position="1"/>
        <end position="21"/>
    </location>
</feature>
<name>A0A6G3R1K0_9ACTN</name>
<feature type="chain" id="PRO_5039629433" description="Secreted protein" evidence="1">
    <location>
        <begin position="22"/>
        <end position="96"/>
    </location>
</feature>
<keyword evidence="1" id="KW-0732">Signal</keyword>
<protein>
    <recommendedName>
        <fullName evidence="3">Secreted protein</fullName>
    </recommendedName>
</protein>
<comment type="caution">
    <text evidence="2">The sequence shown here is derived from an EMBL/GenBank/DDBJ whole genome shotgun (WGS) entry which is preliminary data.</text>
</comment>
<gene>
    <name evidence="2" type="ORF">G3I53_27175</name>
</gene>
<reference evidence="2" key="1">
    <citation type="submission" date="2020-01" db="EMBL/GenBank/DDBJ databases">
        <title>Insect and environment-associated Actinomycetes.</title>
        <authorList>
            <person name="Currrie C."/>
            <person name="Chevrette M."/>
            <person name="Carlson C."/>
            <person name="Stubbendieck R."/>
            <person name="Wendt-Pienkowski E."/>
        </authorList>
    </citation>
    <scope>NUCLEOTIDE SEQUENCE</scope>
    <source>
        <strain evidence="2">SID14436</strain>
    </source>
</reference>
<evidence type="ECO:0000256" key="1">
    <source>
        <dbReference type="SAM" id="SignalP"/>
    </source>
</evidence>
<sequence>MISTRRLVAAVGLAASVTGLAAPMASAADLPAAGPLNPVSTLDSLVVSEIPVEHKDDMLLPSSQLTGLNRLNDLNQLNQLTGLAAPVFGAIPAVQT</sequence>
<evidence type="ECO:0008006" key="3">
    <source>
        <dbReference type="Google" id="ProtNLM"/>
    </source>
</evidence>
<evidence type="ECO:0000313" key="2">
    <source>
        <dbReference type="EMBL" id="NEA89628.1"/>
    </source>
</evidence>
<organism evidence="2">
    <name type="scientific">Streptomyces sp. SID14436</name>
    <dbReference type="NCBI Taxonomy" id="2706070"/>
    <lineage>
        <taxon>Bacteria</taxon>
        <taxon>Bacillati</taxon>
        <taxon>Actinomycetota</taxon>
        <taxon>Actinomycetes</taxon>
        <taxon>Kitasatosporales</taxon>
        <taxon>Streptomycetaceae</taxon>
        <taxon>Streptomyces</taxon>
    </lineage>
</organism>
<dbReference type="AlphaFoldDB" id="A0A6G3R1K0"/>
<dbReference type="EMBL" id="JAAGMD010000745">
    <property type="protein sequence ID" value="NEA89628.1"/>
    <property type="molecule type" value="Genomic_DNA"/>
</dbReference>
<accession>A0A6G3R1K0</accession>